<evidence type="ECO:0000313" key="4">
    <source>
        <dbReference type="Proteomes" id="UP000317494"/>
    </source>
</evidence>
<comment type="caution">
    <text evidence="3">The sequence shown here is derived from an EMBL/GenBank/DDBJ whole genome shotgun (WGS) entry which is preliminary data.</text>
</comment>
<keyword evidence="1" id="KW-0175">Coiled coil</keyword>
<evidence type="ECO:0000256" key="1">
    <source>
        <dbReference type="SAM" id="Coils"/>
    </source>
</evidence>
<dbReference type="Proteomes" id="UP000317494">
    <property type="component" value="Unassembled WGS sequence"/>
</dbReference>
<evidence type="ECO:0000256" key="2">
    <source>
        <dbReference type="SAM" id="MobiDB-lite"/>
    </source>
</evidence>
<keyword evidence="4" id="KW-1185">Reference proteome</keyword>
<gene>
    <name evidence="3" type="ORF">SeMB42_g01376</name>
</gene>
<proteinExistence type="predicted"/>
<dbReference type="EMBL" id="QEAN01000035">
    <property type="protein sequence ID" value="TPX52495.1"/>
    <property type="molecule type" value="Genomic_DNA"/>
</dbReference>
<feature type="compositionally biased region" description="Polar residues" evidence="2">
    <location>
        <begin position="513"/>
        <end position="543"/>
    </location>
</feature>
<dbReference type="VEuPathDB" id="FungiDB:SeMB42_g01376"/>
<feature type="compositionally biased region" description="Polar residues" evidence="2">
    <location>
        <begin position="202"/>
        <end position="214"/>
    </location>
</feature>
<feature type="compositionally biased region" description="Basic and acidic residues" evidence="2">
    <location>
        <begin position="838"/>
        <end position="851"/>
    </location>
</feature>
<feature type="compositionally biased region" description="Polar residues" evidence="2">
    <location>
        <begin position="852"/>
        <end position="865"/>
    </location>
</feature>
<feature type="compositionally biased region" description="Polar residues" evidence="2">
    <location>
        <begin position="667"/>
        <end position="676"/>
    </location>
</feature>
<feature type="region of interest" description="Disordered" evidence="2">
    <location>
        <begin position="234"/>
        <end position="266"/>
    </location>
</feature>
<name>A0A507DMN6_9FUNG</name>
<feature type="compositionally biased region" description="Polar residues" evidence="2">
    <location>
        <begin position="886"/>
        <end position="904"/>
    </location>
</feature>
<evidence type="ECO:0000313" key="3">
    <source>
        <dbReference type="EMBL" id="TPX52495.1"/>
    </source>
</evidence>
<protein>
    <submittedName>
        <fullName evidence="3">Uncharacterized protein</fullName>
    </submittedName>
</protein>
<feature type="coiled-coil region" evidence="1">
    <location>
        <begin position="314"/>
        <end position="341"/>
    </location>
</feature>
<reference evidence="3 4" key="1">
    <citation type="journal article" date="2019" name="Sci. Rep.">
        <title>Comparative genomics of chytrid fungi reveal insights into the obligate biotrophic and pathogenic lifestyle of Synchytrium endobioticum.</title>
        <authorList>
            <person name="van de Vossenberg B.T.L.H."/>
            <person name="Warris S."/>
            <person name="Nguyen H.D.T."/>
            <person name="van Gent-Pelzer M.P.E."/>
            <person name="Joly D.L."/>
            <person name="van de Geest H.C."/>
            <person name="Bonants P.J.M."/>
            <person name="Smith D.S."/>
            <person name="Levesque C.A."/>
            <person name="van der Lee T.A.J."/>
        </authorList>
    </citation>
    <scope>NUCLEOTIDE SEQUENCE [LARGE SCALE GENOMIC DNA]</scope>
    <source>
        <strain evidence="3 4">MB42</strain>
    </source>
</reference>
<feature type="region of interest" description="Disordered" evidence="2">
    <location>
        <begin position="171"/>
        <end position="214"/>
    </location>
</feature>
<feature type="region of interest" description="Disordered" evidence="2">
    <location>
        <begin position="732"/>
        <end position="754"/>
    </location>
</feature>
<feature type="compositionally biased region" description="Polar residues" evidence="2">
    <location>
        <begin position="11"/>
        <end position="23"/>
    </location>
</feature>
<feature type="compositionally biased region" description="Polar residues" evidence="2">
    <location>
        <begin position="613"/>
        <end position="623"/>
    </location>
</feature>
<feature type="region of interest" description="Disordered" evidence="2">
    <location>
        <begin position="434"/>
        <end position="543"/>
    </location>
</feature>
<feature type="region of interest" description="Disordered" evidence="2">
    <location>
        <begin position="613"/>
        <end position="710"/>
    </location>
</feature>
<dbReference type="AlphaFoldDB" id="A0A507DMN6"/>
<feature type="region of interest" description="Disordered" evidence="2">
    <location>
        <begin position="383"/>
        <end position="403"/>
    </location>
</feature>
<organism evidence="3 4">
    <name type="scientific">Synchytrium endobioticum</name>
    <dbReference type="NCBI Taxonomy" id="286115"/>
    <lineage>
        <taxon>Eukaryota</taxon>
        <taxon>Fungi</taxon>
        <taxon>Fungi incertae sedis</taxon>
        <taxon>Chytridiomycota</taxon>
        <taxon>Chytridiomycota incertae sedis</taxon>
        <taxon>Chytridiomycetes</taxon>
        <taxon>Synchytriales</taxon>
        <taxon>Synchytriaceae</taxon>
        <taxon>Synchytrium</taxon>
    </lineage>
</organism>
<feature type="region of interest" description="Disordered" evidence="2">
    <location>
        <begin position="1"/>
        <end position="26"/>
    </location>
</feature>
<feature type="compositionally biased region" description="Basic residues" evidence="2">
    <location>
        <begin position="656"/>
        <end position="666"/>
    </location>
</feature>
<feature type="compositionally biased region" description="Polar residues" evidence="2">
    <location>
        <begin position="179"/>
        <end position="188"/>
    </location>
</feature>
<feature type="region of interest" description="Disordered" evidence="2">
    <location>
        <begin position="815"/>
        <end position="933"/>
    </location>
</feature>
<accession>A0A507DMN6</accession>
<sequence>MMPSADMPSGHNATVDASSSSSKAKPYQPILTAPHRQPNLNPFAAANNPAVMSSSVVPTSVCPPYYQSAGGTSTSDNMVPYTTDQVSHNRMSSEQYTHLVMDHLRALLIEKPNLFSDPRNCVLQLSQRTNQPIEAMSAFVAYAISYMVRKKQEADALSAARAPPGLHPSGLPPYCPAGITSTVPQSPTHVPAPSAQRRPSSESDQTASSENTTAGQYLADGTITRLSNVQANVSAGNKGSAEEQVVGDQGKPGPDTQPTEDPGSVRCLGNTKVISTIPTQPTHAQTVPNHPLASPHGRITLPMQPIQLSLPASINFIQAHMATLEETLKHLRQEEDDAVQRVIDNPFDSIDPDRQLYARSLFEKRLQIASELRRLRIPDGQSLVVSGSSSQTHSYVENRKRQAPSNLVDLKRIRSANDADDVILVDTGASVNQPESLTSKARDPNRSVAAPPRFVTGRKYNKRTASLPDDVVAKSSSSTPPAVDPRPANAPPSGNLQPVLNPASFTRPPSAVGSEQSLPTSSALAMSKQNSLNSASPQRLTSNSVINKSNESARSLGCSTNNPNDTEAVNMTPGIVNSVNGSRAILTVSADGAARVINNGSISGSNCEQAKTVNSTPLTSAKPSPTKPIVDTAAQRSQSQRKRAHDASPPIPTIAIKKKTLNKQKQRSLSSASPVATNAHIDPFGYSNPHLAQALGTPRRTPSTDPEMRQHRPTVGTVLSVKGVPPRALPLHRTPDASALPQTTQPALEPMQGQKPAGSQACFVCLQRNMTERCNGSKPCNVCIESSIFSAEGCINNVQYPDKLKAFDKRFEASGSRNDWASSGDPRAVSQSANTVKQESKDSLRGVKNRETVTYGSASTSSTELGQIGTPPSDIESSGRAGEQGPSPNTKDASVNPIDDNNSIIMARPTVSHAEDIHITTKTPPAACKEEKP</sequence>